<comment type="caution">
    <text evidence="1">The sequence shown here is derived from an EMBL/GenBank/DDBJ whole genome shotgun (WGS) entry which is preliminary data.</text>
</comment>
<evidence type="ECO:0000313" key="2">
    <source>
        <dbReference type="Proteomes" id="UP000619033"/>
    </source>
</evidence>
<organism evidence="1 2">
    <name type="scientific">Fuscibacter oryzae</name>
    <dbReference type="NCBI Taxonomy" id="2803939"/>
    <lineage>
        <taxon>Bacteria</taxon>
        <taxon>Pseudomonadati</taxon>
        <taxon>Pseudomonadota</taxon>
        <taxon>Alphaproteobacteria</taxon>
        <taxon>Rhodobacterales</taxon>
        <taxon>Paracoccaceae</taxon>
        <taxon>Fuscibacter</taxon>
    </lineage>
</organism>
<sequence>MARKGCFGHAKACFADVSILVLGCNVAGSGARGKLSTVSVDKFAEKFSGEANFPCILARSLHCTKNKQNYNQLKIKGRILIVWQGTEKSQDL</sequence>
<name>A0A8J7MVF0_9RHOB</name>
<dbReference type="RefSeq" id="WP_202659784.1">
    <property type="nucleotide sequence ID" value="NZ_JAESVP010000004.1"/>
</dbReference>
<gene>
    <name evidence="1" type="ORF">JI744_08975</name>
</gene>
<dbReference type="AlphaFoldDB" id="A0A8J7MVF0"/>
<accession>A0A8J7MVF0</accession>
<dbReference type="Proteomes" id="UP000619033">
    <property type="component" value="Unassembled WGS sequence"/>
</dbReference>
<keyword evidence="2" id="KW-1185">Reference proteome</keyword>
<reference evidence="1" key="1">
    <citation type="submission" date="2021-01" db="EMBL/GenBank/DDBJ databases">
        <title>Genome seq and assembly of Tabrizicola sp. KVB23.</title>
        <authorList>
            <person name="Chhetri G."/>
        </authorList>
    </citation>
    <scope>NUCLEOTIDE SEQUENCE</scope>
    <source>
        <strain evidence="1">KVB23</strain>
    </source>
</reference>
<evidence type="ECO:0000313" key="1">
    <source>
        <dbReference type="EMBL" id="MBL4928234.1"/>
    </source>
</evidence>
<dbReference type="EMBL" id="JAESVP010000004">
    <property type="protein sequence ID" value="MBL4928234.1"/>
    <property type="molecule type" value="Genomic_DNA"/>
</dbReference>
<protein>
    <submittedName>
        <fullName evidence="1">Uncharacterized protein</fullName>
    </submittedName>
</protein>
<proteinExistence type="predicted"/>